<dbReference type="Pfam" id="PF13362">
    <property type="entry name" value="Toprim_3"/>
    <property type="match status" value="1"/>
</dbReference>
<evidence type="ECO:0000313" key="3">
    <source>
        <dbReference type="Proteomes" id="UP000192923"/>
    </source>
</evidence>
<feature type="domain" description="Toprim" evidence="1">
    <location>
        <begin position="185"/>
        <end position="276"/>
    </location>
</feature>
<evidence type="ECO:0000313" key="2">
    <source>
        <dbReference type="EMBL" id="SMF94414.1"/>
    </source>
</evidence>
<organism evidence="2 3">
    <name type="scientific">Methylomagnum ishizawai</name>
    <dbReference type="NCBI Taxonomy" id="1760988"/>
    <lineage>
        <taxon>Bacteria</taxon>
        <taxon>Pseudomonadati</taxon>
        <taxon>Pseudomonadota</taxon>
        <taxon>Gammaproteobacteria</taxon>
        <taxon>Methylococcales</taxon>
        <taxon>Methylococcaceae</taxon>
        <taxon>Methylomagnum</taxon>
    </lineage>
</organism>
<dbReference type="CDD" id="cd01029">
    <property type="entry name" value="TOPRIM_primases"/>
    <property type="match status" value="1"/>
</dbReference>
<dbReference type="AlphaFoldDB" id="A0A1Y6D1Z4"/>
<evidence type="ECO:0000259" key="1">
    <source>
        <dbReference type="Pfam" id="PF13362"/>
    </source>
</evidence>
<proteinExistence type="predicted"/>
<dbReference type="SUPFAM" id="SSF52540">
    <property type="entry name" value="P-loop containing nucleoside triphosphate hydrolases"/>
    <property type="match status" value="1"/>
</dbReference>
<dbReference type="Proteomes" id="UP000192923">
    <property type="component" value="Unassembled WGS sequence"/>
</dbReference>
<sequence length="893" mass="100451">MRTQHTRIDLAPEIAARLIREFQFKEEGTHLRKGVCPACGKKELWTWAEKPFHIQCARLSKCGWESGAKALFPELFTEFNKRYPATPADPLATARAYLQYHRGFDPAPLEGMYTQGTYWNPHGDKGTATVRFALAEGVYWEKLIEPVRIQAPGEEPETRGENFGGKYKGLAWAPPGLELAQGDKLYMAEGIFDALALRAAGKKAIALMSCANFPEHFIADHRDLGITWILALDPDPAGRKSTLKHIARLKDMGQKTGCVLPSEGEAKVDWNDLYQQGRLEEPSAWKNFRYYGSLLTAETREDKARVIFGHKGLNSFIFEFGNRTHAFKLDADKYTKALAEAVDIPTMAGDEEAQKRYALEASGNIKEIATVAMEFRYVEVAEETEESLNFLRIRYPNGTPAQNVGLPGNVFASASDFKKRLLSVAPGAQWTGTSDHLDTLYRGWFLRRHTTIKSIDYIGYDRASGAYLYHDFAILAGKLIPKNPDDYFELGKAGGMKTTSTIGIKLSTEIDLSWFADYRAAFGQRGLVGLAWWLGSLFAEQIRERHESYPFFEMCGEPGSGKSRMLEFLWKLCGRNNHEGFNPNLSTMIGRSREFAQVSNLPVVLIEANHYDDRPHVRVMNWEELLTLFDGQIGRVSGVKNQGTTTRNPPFRGALAMSQNTPINASEAFLSRLVQVKFDKRDHTPAGRDASERLNLMAVERLSGFLRAAVCREKEILDLFNSKVRAHEKWILGAGGVSMVRIATNHAYLMALVECLALLLPLSEEDVTRVHGVLYQLAIDRQNALSSDHEVIERFWNVFELLDRSAGKDAMGQPVELEGWQNHSRNPDTEIAVNIESFQAACSKAGIEAFREKDLRALFPDSKRYKFMENKHVNSRITGTTLRCWVFSKSGGK</sequence>
<dbReference type="InterPro" id="IPR006171">
    <property type="entry name" value="TOPRIM_dom"/>
</dbReference>
<dbReference type="InterPro" id="IPR027417">
    <property type="entry name" value="P-loop_NTPase"/>
</dbReference>
<reference evidence="2 3" key="1">
    <citation type="submission" date="2016-12" db="EMBL/GenBank/DDBJ databases">
        <authorList>
            <person name="Song W.-J."/>
            <person name="Kurnit D.M."/>
        </authorList>
    </citation>
    <scope>NUCLEOTIDE SEQUENCE [LARGE SCALE GENOMIC DNA]</scope>
    <source>
        <strain evidence="2 3">175</strain>
    </source>
</reference>
<dbReference type="Gene3D" id="3.40.1360.10">
    <property type="match status" value="1"/>
</dbReference>
<dbReference type="STRING" id="1760988.SAMN02949497_1729"/>
<dbReference type="EMBL" id="FXAM01000001">
    <property type="protein sequence ID" value="SMF94414.1"/>
    <property type="molecule type" value="Genomic_DNA"/>
</dbReference>
<dbReference type="OrthoDB" id="5618772at2"/>
<accession>A0A1Y6D1Z4</accession>
<gene>
    <name evidence="2" type="ORF">SAMN02949497_1729</name>
</gene>
<name>A0A1Y6D1Z4_9GAMM</name>
<dbReference type="InterPro" id="IPR034154">
    <property type="entry name" value="TOPRIM_DnaG/twinkle"/>
</dbReference>
<dbReference type="RefSeq" id="WP_085211776.1">
    <property type="nucleotide sequence ID" value="NZ_FXAM01000001.1"/>
</dbReference>
<protein>
    <submittedName>
        <fullName evidence="2">Toprim-like</fullName>
    </submittedName>
</protein>
<dbReference type="SUPFAM" id="SSF56731">
    <property type="entry name" value="DNA primase core"/>
    <property type="match status" value="1"/>
</dbReference>
<keyword evidence="3" id="KW-1185">Reference proteome</keyword>